<gene>
    <name evidence="3" type="ORF">QUG98_06110</name>
</gene>
<feature type="domain" description="N-acetyltransferase" evidence="2">
    <location>
        <begin position="1"/>
        <end position="138"/>
    </location>
</feature>
<keyword evidence="4" id="KW-1185">Reference proteome</keyword>
<organism evidence="3 4">
    <name type="scientific">Curtobacterium subtropicum</name>
    <dbReference type="NCBI Taxonomy" id="3055138"/>
    <lineage>
        <taxon>Bacteria</taxon>
        <taxon>Bacillati</taxon>
        <taxon>Actinomycetota</taxon>
        <taxon>Actinomycetes</taxon>
        <taxon>Micrococcales</taxon>
        <taxon>Microbacteriaceae</taxon>
        <taxon>Curtobacterium</taxon>
    </lineage>
</organism>
<keyword evidence="3" id="KW-0012">Acyltransferase</keyword>
<dbReference type="PROSITE" id="PS51186">
    <property type="entry name" value="GNAT"/>
    <property type="match status" value="1"/>
</dbReference>
<dbReference type="Pfam" id="PF00583">
    <property type="entry name" value="Acetyltransf_1"/>
    <property type="match status" value="1"/>
</dbReference>
<evidence type="ECO:0000313" key="3">
    <source>
        <dbReference type="EMBL" id="MDM7888024.1"/>
    </source>
</evidence>
<evidence type="ECO:0000256" key="1">
    <source>
        <dbReference type="SAM" id="MobiDB-lite"/>
    </source>
</evidence>
<dbReference type="Proteomes" id="UP001235720">
    <property type="component" value="Unassembled WGS sequence"/>
</dbReference>
<sequence length="170" mass="18538">MGGKGTSRLADDYPGGVAPRHEQLDNDAATPTAGRRASGAFAADGSLVAMTSVEVDGADAETDFTVVHPSHRGRGIGTALKVWSVLALQREGVRRFRTGGSAENVAIQRANAVLGYVQDEEWVTLAPRTASTRRRRLQVRTDLTRRNHVGPEHHPCRRGRGAPRRRARRR</sequence>
<feature type="compositionally biased region" description="Basic residues" evidence="1">
    <location>
        <begin position="155"/>
        <end position="170"/>
    </location>
</feature>
<keyword evidence="3" id="KW-0808">Transferase</keyword>
<dbReference type="GO" id="GO:0016746">
    <property type="term" value="F:acyltransferase activity"/>
    <property type="evidence" value="ECO:0007669"/>
    <property type="project" value="UniProtKB-KW"/>
</dbReference>
<dbReference type="SUPFAM" id="SSF55729">
    <property type="entry name" value="Acyl-CoA N-acyltransferases (Nat)"/>
    <property type="match status" value="1"/>
</dbReference>
<comment type="caution">
    <text evidence="3">The sequence shown here is derived from an EMBL/GenBank/DDBJ whole genome shotgun (WGS) entry which is preliminary data.</text>
</comment>
<dbReference type="InterPro" id="IPR016181">
    <property type="entry name" value="Acyl_CoA_acyltransferase"/>
</dbReference>
<feature type="region of interest" description="Disordered" evidence="1">
    <location>
        <begin position="1"/>
        <end position="35"/>
    </location>
</feature>
<protein>
    <submittedName>
        <fullName evidence="3">GNAT family N-acetyltransferase</fullName>
        <ecNumber evidence="3">2.3.1.-</ecNumber>
    </submittedName>
</protein>
<accession>A0ABT7TEL7</accession>
<dbReference type="EC" id="2.3.1.-" evidence="3"/>
<evidence type="ECO:0000259" key="2">
    <source>
        <dbReference type="PROSITE" id="PS51186"/>
    </source>
</evidence>
<dbReference type="Gene3D" id="3.40.630.30">
    <property type="match status" value="1"/>
</dbReference>
<dbReference type="EMBL" id="JAUCMM010000003">
    <property type="protein sequence ID" value="MDM7888024.1"/>
    <property type="molecule type" value="Genomic_DNA"/>
</dbReference>
<dbReference type="InterPro" id="IPR000182">
    <property type="entry name" value="GNAT_dom"/>
</dbReference>
<proteinExistence type="predicted"/>
<dbReference type="RefSeq" id="WP_289469725.1">
    <property type="nucleotide sequence ID" value="NZ_JAUCMM010000003.1"/>
</dbReference>
<name>A0ABT7TEL7_9MICO</name>
<feature type="compositionally biased region" description="Basic and acidic residues" evidence="1">
    <location>
        <begin position="142"/>
        <end position="154"/>
    </location>
</feature>
<feature type="region of interest" description="Disordered" evidence="1">
    <location>
        <begin position="131"/>
        <end position="170"/>
    </location>
</feature>
<evidence type="ECO:0000313" key="4">
    <source>
        <dbReference type="Proteomes" id="UP001235720"/>
    </source>
</evidence>
<dbReference type="CDD" id="cd04301">
    <property type="entry name" value="NAT_SF"/>
    <property type="match status" value="1"/>
</dbReference>
<reference evidence="3 4" key="1">
    <citation type="submission" date="2023-06" db="EMBL/GenBank/DDBJ databases">
        <authorList>
            <person name="Feng G."/>
            <person name="Li J."/>
            <person name="Zhu H."/>
        </authorList>
    </citation>
    <scope>NUCLEOTIDE SEQUENCE [LARGE SCALE GENOMIC DNA]</scope>
    <source>
        <strain evidence="3 4">RHCJP20</strain>
    </source>
</reference>